<evidence type="ECO:0000313" key="1">
    <source>
        <dbReference type="EMBL" id="GAA4516824.1"/>
    </source>
</evidence>
<accession>A0ABP8R2X7</accession>
<name>A0ABP8R2X7_9ACTN</name>
<dbReference type="EMBL" id="BAABHF010000054">
    <property type="protein sequence ID" value="GAA4516824.1"/>
    <property type="molecule type" value="Genomic_DNA"/>
</dbReference>
<reference evidence="2" key="1">
    <citation type="journal article" date="2019" name="Int. J. Syst. Evol. Microbiol.">
        <title>The Global Catalogue of Microorganisms (GCM) 10K type strain sequencing project: providing services to taxonomists for standard genome sequencing and annotation.</title>
        <authorList>
            <consortium name="The Broad Institute Genomics Platform"/>
            <consortium name="The Broad Institute Genome Sequencing Center for Infectious Disease"/>
            <person name="Wu L."/>
            <person name="Ma J."/>
        </authorList>
    </citation>
    <scope>NUCLEOTIDE SEQUENCE [LARGE SCALE GENOMIC DNA]</scope>
    <source>
        <strain evidence="2">JCM 17933</strain>
    </source>
</reference>
<organism evidence="1 2">
    <name type="scientific">Actinoallomurus oryzae</name>
    <dbReference type="NCBI Taxonomy" id="502180"/>
    <lineage>
        <taxon>Bacteria</taxon>
        <taxon>Bacillati</taxon>
        <taxon>Actinomycetota</taxon>
        <taxon>Actinomycetes</taxon>
        <taxon>Streptosporangiales</taxon>
        <taxon>Thermomonosporaceae</taxon>
        <taxon>Actinoallomurus</taxon>
    </lineage>
</organism>
<dbReference type="Proteomes" id="UP001500503">
    <property type="component" value="Unassembled WGS sequence"/>
</dbReference>
<gene>
    <name evidence="1" type="ORF">GCM10023191_088400</name>
</gene>
<proteinExistence type="predicted"/>
<keyword evidence="2" id="KW-1185">Reference proteome</keyword>
<dbReference type="RefSeq" id="WP_345474479.1">
    <property type="nucleotide sequence ID" value="NZ_BAABHF010000054.1"/>
</dbReference>
<evidence type="ECO:0000313" key="2">
    <source>
        <dbReference type="Proteomes" id="UP001500503"/>
    </source>
</evidence>
<protein>
    <submittedName>
        <fullName evidence="1">Uncharacterized protein</fullName>
    </submittedName>
</protein>
<comment type="caution">
    <text evidence="1">The sequence shown here is derived from an EMBL/GenBank/DDBJ whole genome shotgun (WGS) entry which is preliminary data.</text>
</comment>
<sequence length="195" mass="21721">MTEPARYARTLVEAHIYIGLTVAAAAGADEVLGDTSEETTLTEGADAWTLRHEGAPGGPPIEVLVRYESESEARRYDLRFGTGLSQLIDAGQWLQVAVIFARRAWSEGLFYTENPTGEEAYLSVVEGWALARDATIEAIKFLTDDAEELGDDAFWTPMGTSARQASPERFTRERLENDITFCERSLDDFQRLHAR</sequence>